<dbReference type="RefSeq" id="WP_090768076.1">
    <property type="nucleotide sequence ID" value="NZ_FMZH01000004.1"/>
</dbReference>
<dbReference type="EMBL" id="FMZH01000004">
    <property type="protein sequence ID" value="SDD08310.1"/>
    <property type="molecule type" value="Genomic_DNA"/>
</dbReference>
<dbReference type="PANTHER" id="PTHR43630:SF1">
    <property type="entry name" value="POLY-BETA-1,6-N-ACETYL-D-GLUCOSAMINE SYNTHASE"/>
    <property type="match status" value="1"/>
</dbReference>
<evidence type="ECO:0000313" key="6">
    <source>
        <dbReference type="Proteomes" id="UP000199455"/>
    </source>
</evidence>
<name>A0A1G6RUF8_9SPHI</name>
<dbReference type="GO" id="GO:0016757">
    <property type="term" value="F:glycosyltransferase activity"/>
    <property type="evidence" value="ECO:0007669"/>
    <property type="project" value="UniProtKB-KW"/>
</dbReference>
<protein>
    <submittedName>
        <fullName evidence="5">Glycosyltransferase, catalytic subunit of cellulose synthase and poly-beta-1,6-N-acetylglucosamine synthase</fullName>
    </submittedName>
</protein>
<feature type="transmembrane region" description="Helical" evidence="4">
    <location>
        <begin position="12"/>
        <end position="35"/>
    </location>
</feature>
<evidence type="ECO:0000313" key="5">
    <source>
        <dbReference type="EMBL" id="SDD08310.1"/>
    </source>
</evidence>
<evidence type="ECO:0000256" key="4">
    <source>
        <dbReference type="SAM" id="Phobius"/>
    </source>
</evidence>
<evidence type="ECO:0000256" key="2">
    <source>
        <dbReference type="ARBA" id="ARBA00022676"/>
    </source>
</evidence>
<dbReference type="SUPFAM" id="SSF53448">
    <property type="entry name" value="Nucleotide-diphospho-sugar transferases"/>
    <property type="match status" value="1"/>
</dbReference>
<keyword evidence="4" id="KW-1133">Transmembrane helix</keyword>
<dbReference type="InterPro" id="IPR029044">
    <property type="entry name" value="Nucleotide-diphossugar_trans"/>
</dbReference>
<proteinExistence type="inferred from homology"/>
<dbReference type="Pfam" id="PF13641">
    <property type="entry name" value="Glyco_tranf_2_3"/>
    <property type="match status" value="1"/>
</dbReference>
<comment type="similarity">
    <text evidence="1">Belongs to the glycosyltransferase 2 family.</text>
</comment>
<feature type="transmembrane region" description="Helical" evidence="4">
    <location>
        <begin position="358"/>
        <end position="378"/>
    </location>
</feature>
<keyword evidence="2" id="KW-0328">Glycosyltransferase</keyword>
<dbReference type="AlphaFoldDB" id="A0A1G6RUF8"/>
<evidence type="ECO:0000256" key="3">
    <source>
        <dbReference type="ARBA" id="ARBA00022679"/>
    </source>
</evidence>
<accession>A0A1G6RUF8</accession>
<keyword evidence="4" id="KW-0472">Membrane</keyword>
<keyword evidence="6" id="KW-1185">Reference proteome</keyword>
<keyword evidence="3 5" id="KW-0808">Transferase</keyword>
<sequence length="399" mass="44987">MALIYDVIHLFLWVLAVYLSFNCLYLAFFALAGLFPLKPAQKTAATYKKIAVLFPTYHADEVIIESTHAALTHDYDGEFEIVVIADGLMPQTNAQLKAMGAEVIEVFFEKSTKGKALLYAMEKLKDRAFDIALVLDVDNLMGADCLNAVNNVFEQGHQVVQLHRTAKNLDTSFAFLDACNEEVNNHIYRKGQAVLRLSPALIGSGMAFDYTYFHSLLKKVGDTVGEDKKMDFLIAGDRVEVAYLNDVFVYDEKVSNASVFTTQRTRWIASQIEFLRTYTLTGLKELFKGNIEFFNKTLQTMLMPRILLLGLLFVMTLQSFFNPFGPAKGLWLTLFASICITLLISVPRRFYGDKRLYLAIWQIPRAMIGMVIALFSIGKVKKSNLATPHQNTNTSENKT</sequence>
<keyword evidence="4" id="KW-0812">Transmembrane</keyword>
<evidence type="ECO:0000256" key="1">
    <source>
        <dbReference type="ARBA" id="ARBA00006739"/>
    </source>
</evidence>
<gene>
    <name evidence="5" type="ORF">SAMN04488024_10462</name>
</gene>
<dbReference type="Gene3D" id="3.90.550.10">
    <property type="entry name" value="Spore Coat Polysaccharide Biosynthesis Protein SpsA, Chain A"/>
    <property type="match status" value="1"/>
</dbReference>
<feature type="transmembrane region" description="Helical" evidence="4">
    <location>
        <begin position="306"/>
        <end position="324"/>
    </location>
</feature>
<organism evidence="5 6">
    <name type="scientific">Pedobacter soli</name>
    <dbReference type="NCBI Taxonomy" id="390242"/>
    <lineage>
        <taxon>Bacteria</taxon>
        <taxon>Pseudomonadati</taxon>
        <taxon>Bacteroidota</taxon>
        <taxon>Sphingobacteriia</taxon>
        <taxon>Sphingobacteriales</taxon>
        <taxon>Sphingobacteriaceae</taxon>
        <taxon>Pedobacter</taxon>
    </lineage>
</organism>
<dbReference type="STRING" id="390242.SAMN04488024_10462"/>
<reference evidence="6" key="1">
    <citation type="submission" date="2016-10" db="EMBL/GenBank/DDBJ databases">
        <authorList>
            <person name="Varghese N."/>
            <person name="Submissions S."/>
        </authorList>
    </citation>
    <scope>NUCLEOTIDE SEQUENCE [LARGE SCALE GENOMIC DNA]</scope>
    <source>
        <strain evidence="6">DSM 18609</strain>
    </source>
</reference>
<dbReference type="PANTHER" id="PTHR43630">
    <property type="entry name" value="POLY-BETA-1,6-N-ACETYL-D-GLUCOSAMINE SYNTHASE"/>
    <property type="match status" value="1"/>
</dbReference>
<dbReference type="Proteomes" id="UP000199455">
    <property type="component" value="Unassembled WGS sequence"/>
</dbReference>
<feature type="transmembrane region" description="Helical" evidence="4">
    <location>
        <begin position="330"/>
        <end position="346"/>
    </location>
</feature>